<dbReference type="EMBL" id="CAJVQC010004442">
    <property type="protein sequence ID" value="CAG8540610.1"/>
    <property type="molecule type" value="Genomic_DNA"/>
</dbReference>
<reference evidence="1" key="1">
    <citation type="submission" date="2021-06" db="EMBL/GenBank/DDBJ databases">
        <authorList>
            <person name="Kallberg Y."/>
            <person name="Tangrot J."/>
            <person name="Rosling A."/>
        </authorList>
    </citation>
    <scope>NUCLEOTIDE SEQUENCE</scope>
    <source>
        <strain evidence="1">MA461A</strain>
    </source>
</reference>
<proteinExistence type="predicted"/>
<comment type="caution">
    <text evidence="1">The sequence shown here is derived from an EMBL/GenBank/DDBJ whole genome shotgun (WGS) entry which is preliminary data.</text>
</comment>
<organism evidence="1 2">
    <name type="scientific">Racocetra persica</name>
    <dbReference type="NCBI Taxonomy" id="160502"/>
    <lineage>
        <taxon>Eukaryota</taxon>
        <taxon>Fungi</taxon>
        <taxon>Fungi incertae sedis</taxon>
        <taxon>Mucoromycota</taxon>
        <taxon>Glomeromycotina</taxon>
        <taxon>Glomeromycetes</taxon>
        <taxon>Diversisporales</taxon>
        <taxon>Gigasporaceae</taxon>
        <taxon>Racocetra</taxon>
    </lineage>
</organism>
<sequence>MSNEKQVEKHEKRQRKQKRKQENKRKNILNACSCCRIKKTRCTGGARCDCCTRNNLVCFYPTPKKRGPKHRQDNTPHNIHHAQKNDAINHLSKRISNVEDMLSKVSGESIDKSFNNGEVSNASFAQSATAFMNEQSALLLSSFPVNNLQYENSIDFSEDSQYFSQAVFGEQPYMLHNTLPTFNENSMFIPGAYYTTEELTFAEEPSSDEYSL</sequence>
<protein>
    <submittedName>
        <fullName evidence="1">29148_t:CDS:1</fullName>
    </submittedName>
</protein>
<dbReference type="Proteomes" id="UP000789920">
    <property type="component" value="Unassembled WGS sequence"/>
</dbReference>
<gene>
    <name evidence="1" type="ORF">RPERSI_LOCUS3536</name>
</gene>
<name>A0ACA9LR49_9GLOM</name>
<accession>A0ACA9LR49</accession>
<evidence type="ECO:0000313" key="1">
    <source>
        <dbReference type="EMBL" id="CAG8540610.1"/>
    </source>
</evidence>
<evidence type="ECO:0000313" key="2">
    <source>
        <dbReference type="Proteomes" id="UP000789920"/>
    </source>
</evidence>
<keyword evidence="2" id="KW-1185">Reference proteome</keyword>